<gene>
    <name evidence="2" type="ORF">H8K43_18330</name>
</gene>
<accession>A0ABR7A9U0</accession>
<dbReference type="EMBL" id="JACOGD010000014">
    <property type="protein sequence ID" value="MBC3933641.1"/>
    <property type="molecule type" value="Genomic_DNA"/>
</dbReference>
<evidence type="ECO:0000313" key="3">
    <source>
        <dbReference type="Proteomes" id="UP000654304"/>
    </source>
</evidence>
<reference evidence="2 3" key="1">
    <citation type="submission" date="2020-08" db="EMBL/GenBank/DDBJ databases">
        <title>Novel species isolated from subtropical streams in China.</title>
        <authorList>
            <person name="Lu H."/>
        </authorList>
    </citation>
    <scope>NUCLEOTIDE SEQUENCE [LARGE SCALE GENOMIC DNA]</scope>
    <source>
        <strain evidence="2 3">CY22W</strain>
    </source>
</reference>
<dbReference type="PANTHER" id="PTHR21600">
    <property type="entry name" value="MITOCHONDRIAL RNA PSEUDOURIDINE SYNTHASE"/>
    <property type="match status" value="1"/>
</dbReference>
<dbReference type="InterPro" id="IPR050188">
    <property type="entry name" value="RluA_PseudoU_synthase"/>
</dbReference>
<dbReference type="PROSITE" id="PS01129">
    <property type="entry name" value="PSI_RLU"/>
    <property type="match status" value="1"/>
</dbReference>
<evidence type="ECO:0000259" key="1">
    <source>
        <dbReference type="Pfam" id="PF00849"/>
    </source>
</evidence>
<dbReference type="InterPro" id="IPR006145">
    <property type="entry name" value="PsdUridine_synth_RsuA/RluA"/>
</dbReference>
<proteinExistence type="predicted"/>
<protein>
    <submittedName>
        <fullName evidence="2">Pseudouridine synthase</fullName>
    </submittedName>
</protein>
<dbReference type="Gene3D" id="3.30.2350.10">
    <property type="entry name" value="Pseudouridine synthase"/>
    <property type="match status" value="1"/>
</dbReference>
<evidence type="ECO:0000313" key="2">
    <source>
        <dbReference type="EMBL" id="MBC3933641.1"/>
    </source>
</evidence>
<dbReference type="InterPro" id="IPR006224">
    <property type="entry name" value="PsdUridine_synth_RluA-like_CS"/>
</dbReference>
<name>A0ABR7A9U0_9BURK</name>
<dbReference type="Proteomes" id="UP000654304">
    <property type="component" value="Unassembled WGS sequence"/>
</dbReference>
<dbReference type="InterPro" id="IPR020103">
    <property type="entry name" value="PsdUridine_synth_cat_dom_sf"/>
</dbReference>
<dbReference type="SUPFAM" id="SSF55120">
    <property type="entry name" value="Pseudouridine synthase"/>
    <property type="match status" value="1"/>
</dbReference>
<comment type="caution">
    <text evidence="2">The sequence shown here is derived from an EMBL/GenBank/DDBJ whole genome shotgun (WGS) entry which is preliminary data.</text>
</comment>
<keyword evidence="3" id="KW-1185">Reference proteome</keyword>
<dbReference type="Pfam" id="PF00849">
    <property type="entry name" value="PseudoU_synth_2"/>
    <property type="match status" value="1"/>
</dbReference>
<sequence>MSMQAPLPVRDGIAPSYCWIPEGIAPTPLLCFLSLQFPDIPDAIWLHRISQREVRDQYGSVLKADSTVRRGMCLYYYREIEHETRIPFDEKILYQDAHLLVADKPHFLPVTPGGRFLRETLLTRLRQTTGLEHLTPIHRLDRETAGVILFSHNPETRGAYQSMFQKKTISKIYHALAPAMPERSYPFVYQSRMEEGEQFFTMRETPGAPNTETLIELEQQRGAHNLYRLSPVTGRKHQLRVHMASLGTPIVNDSFYPVALACKGDDFSQPLQLLAKQISFHDPLSGEWREFQSQQAL</sequence>
<organism evidence="2 3">
    <name type="scientific">Undibacterium curvum</name>
    <dbReference type="NCBI Taxonomy" id="2762294"/>
    <lineage>
        <taxon>Bacteria</taxon>
        <taxon>Pseudomonadati</taxon>
        <taxon>Pseudomonadota</taxon>
        <taxon>Betaproteobacteria</taxon>
        <taxon>Burkholderiales</taxon>
        <taxon>Oxalobacteraceae</taxon>
        <taxon>Undibacterium</taxon>
    </lineage>
</organism>
<dbReference type="PANTHER" id="PTHR21600:SF84">
    <property type="entry name" value="PSEUDOURIDINE SYNTHASE RSUA_RLUA-LIKE DOMAIN-CONTAINING PROTEIN"/>
    <property type="match status" value="1"/>
</dbReference>
<dbReference type="RefSeq" id="WP_186905197.1">
    <property type="nucleotide sequence ID" value="NZ_JACOGD010000014.1"/>
</dbReference>
<feature type="domain" description="Pseudouridine synthase RsuA/RluA-like" evidence="1">
    <location>
        <begin position="98"/>
        <end position="245"/>
    </location>
</feature>